<comment type="catalytic activity">
    <reaction evidence="6 10">
        <text>aldehydo-D-ribose 5-phosphate + D-glyceraldehyde 3-phosphate + L-glutamine = pyridoxal 5'-phosphate + L-glutamate + phosphate + 3 H2O + H(+)</text>
        <dbReference type="Rhea" id="RHEA:31507"/>
        <dbReference type="ChEBI" id="CHEBI:15377"/>
        <dbReference type="ChEBI" id="CHEBI:15378"/>
        <dbReference type="ChEBI" id="CHEBI:29985"/>
        <dbReference type="ChEBI" id="CHEBI:43474"/>
        <dbReference type="ChEBI" id="CHEBI:58273"/>
        <dbReference type="ChEBI" id="CHEBI:58359"/>
        <dbReference type="ChEBI" id="CHEBI:59776"/>
        <dbReference type="ChEBI" id="CHEBI:597326"/>
        <dbReference type="EC" id="4.3.3.6"/>
    </reaction>
</comment>
<protein>
    <recommendedName>
        <fullName evidence="10">Pyridoxal 5'-phosphate synthase subunit PdxT</fullName>
        <ecNumber evidence="10">4.3.3.6</ecNumber>
    </recommendedName>
    <alternativeName>
        <fullName evidence="10">Pdx2</fullName>
    </alternativeName>
    <alternativeName>
        <fullName evidence="10">Pyridoxal 5'-phosphate synthase glutaminase subunit</fullName>
        <ecNumber evidence="10">3.5.1.2</ecNumber>
    </alternativeName>
</protein>
<dbReference type="EMBL" id="LR792683">
    <property type="protein sequence ID" value="CAB3389638.1"/>
    <property type="molecule type" value="Genomic_DNA"/>
</dbReference>
<gene>
    <name evidence="10 13" type="primary">pdxT</name>
    <name evidence="13" type="ORF">COOX1_0015</name>
</gene>
<dbReference type="InterPro" id="IPR029062">
    <property type="entry name" value="Class_I_gatase-like"/>
</dbReference>
<feature type="active site" description="Nucleophile" evidence="10 11">
    <location>
        <position position="78"/>
    </location>
</feature>
<evidence type="ECO:0000256" key="12">
    <source>
        <dbReference type="PIRSR" id="PIRSR005639-2"/>
    </source>
</evidence>
<dbReference type="GO" id="GO:0004359">
    <property type="term" value="F:glutaminase activity"/>
    <property type="evidence" value="ECO:0007669"/>
    <property type="project" value="UniProtKB-UniRule"/>
</dbReference>
<dbReference type="EC" id="4.3.3.6" evidence="10"/>
<keyword evidence="2 10" id="KW-0378">Hydrolase</keyword>
<dbReference type="GO" id="GO:1903600">
    <property type="term" value="C:glutaminase complex"/>
    <property type="evidence" value="ECO:0007669"/>
    <property type="project" value="TreeGrafter"/>
</dbReference>
<evidence type="ECO:0000256" key="6">
    <source>
        <dbReference type="ARBA" id="ARBA00047992"/>
    </source>
</evidence>
<evidence type="ECO:0000313" key="14">
    <source>
        <dbReference type="Proteomes" id="UP000502196"/>
    </source>
</evidence>
<dbReference type="PANTHER" id="PTHR31559">
    <property type="entry name" value="PYRIDOXAL 5'-PHOSPHATE SYNTHASE SUBUNIT SNO"/>
    <property type="match status" value="1"/>
</dbReference>
<evidence type="ECO:0000256" key="8">
    <source>
        <dbReference type="ARBA" id="ARBA00054599"/>
    </source>
</evidence>
<comment type="catalytic activity">
    <reaction evidence="7 10">
        <text>L-glutamine + H2O = L-glutamate + NH4(+)</text>
        <dbReference type="Rhea" id="RHEA:15889"/>
        <dbReference type="ChEBI" id="CHEBI:15377"/>
        <dbReference type="ChEBI" id="CHEBI:28938"/>
        <dbReference type="ChEBI" id="CHEBI:29985"/>
        <dbReference type="ChEBI" id="CHEBI:58359"/>
        <dbReference type="EC" id="3.5.1.2"/>
    </reaction>
</comment>
<evidence type="ECO:0000256" key="2">
    <source>
        <dbReference type="ARBA" id="ARBA00022801"/>
    </source>
</evidence>
<evidence type="ECO:0000256" key="10">
    <source>
        <dbReference type="HAMAP-Rule" id="MF_01615"/>
    </source>
</evidence>
<dbReference type="Pfam" id="PF01174">
    <property type="entry name" value="SNO"/>
    <property type="match status" value="1"/>
</dbReference>
<dbReference type="GO" id="GO:0016740">
    <property type="term" value="F:transferase activity"/>
    <property type="evidence" value="ECO:0007669"/>
    <property type="project" value="UniProtKB-KW"/>
</dbReference>
<organism evidence="13 14">
    <name type="scientific">Kyrpidia spormannii</name>
    <dbReference type="NCBI Taxonomy" id="2055160"/>
    <lineage>
        <taxon>Bacteria</taxon>
        <taxon>Bacillati</taxon>
        <taxon>Bacillota</taxon>
        <taxon>Bacilli</taxon>
        <taxon>Bacillales</taxon>
        <taxon>Alicyclobacillaceae</taxon>
        <taxon>Kyrpidia</taxon>
    </lineage>
</organism>
<proteinExistence type="inferred from homology"/>
<evidence type="ECO:0000256" key="9">
    <source>
        <dbReference type="ARBA" id="ARBA00064749"/>
    </source>
</evidence>
<name>A0A6F9DZE8_9BACL</name>
<dbReference type="EC" id="3.5.1.2" evidence="10"/>
<dbReference type="PIRSF" id="PIRSF005639">
    <property type="entry name" value="Glut_amidoT_SNO"/>
    <property type="match status" value="1"/>
</dbReference>
<evidence type="ECO:0000256" key="7">
    <source>
        <dbReference type="ARBA" id="ARBA00049534"/>
    </source>
</evidence>
<comment type="similarity">
    <text evidence="1 10">Belongs to the glutaminase PdxT/SNO family.</text>
</comment>
<evidence type="ECO:0000256" key="4">
    <source>
        <dbReference type="ARBA" id="ARBA00022962"/>
    </source>
</evidence>
<evidence type="ECO:0000256" key="3">
    <source>
        <dbReference type="ARBA" id="ARBA00022898"/>
    </source>
</evidence>
<accession>A0A6F9DZE8</accession>
<keyword evidence="3 10" id="KW-0663">Pyridoxal phosphate</keyword>
<keyword evidence="13" id="KW-0808">Transferase</keyword>
<dbReference type="GO" id="GO:0008614">
    <property type="term" value="P:pyridoxine metabolic process"/>
    <property type="evidence" value="ECO:0007669"/>
    <property type="project" value="TreeGrafter"/>
</dbReference>
<dbReference type="NCBIfam" id="TIGR03800">
    <property type="entry name" value="PLP_synth_Pdx2"/>
    <property type="match status" value="1"/>
</dbReference>
<dbReference type="AlphaFoldDB" id="A0A6F9DZE8"/>
<feature type="active site" description="Charge relay system" evidence="10 11">
    <location>
        <position position="170"/>
    </location>
</feature>
<dbReference type="SUPFAM" id="SSF52317">
    <property type="entry name" value="Class I glutamine amidotransferase-like"/>
    <property type="match status" value="1"/>
</dbReference>
<feature type="active site" description="Charge relay system" evidence="10 11">
    <location>
        <position position="172"/>
    </location>
</feature>
<dbReference type="PANTHER" id="PTHR31559:SF0">
    <property type="entry name" value="PYRIDOXAL 5'-PHOSPHATE SYNTHASE SUBUNIT SNO1-RELATED"/>
    <property type="match status" value="1"/>
</dbReference>
<dbReference type="UniPathway" id="UPA00245"/>
<keyword evidence="4 10" id="KW-0315">Glutamine amidotransferase</keyword>
<feature type="binding site" evidence="10 12">
    <location>
        <begin position="46"/>
        <end position="48"/>
    </location>
    <ligand>
        <name>L-glutamine</name>
        <dbReference type="ChEBI" id="CHEBI:58359"/>
    </ligand>
</feature>
<evidence type="ECO:0000256" key="11">
    <source>
        <dbReference type="PIRSR" id="PIRSR005639-1"/>
    </source>
</evidence>
<feature type="binding site" evidence="10 12">
    <location>
        <begin position="134"/>
        <end position="135"/>
    </location>
    <ligand>
        <name>L-glutamine</name>
        <dbReference type="ChEBI" id="CHEBI:58359"/>
    </ligand>
</feature>
<dbReference type="PROSITE" id="PS01236">
    <property type="entry name" value="PDXT_SNO_1"/>
    <property type="match status" value="1"/>
</dbReference>
<dbReference type="Proteomes" id="UP000502196">
    <property type="component" value="Chromosome"/>
</dbReference>
<dbReference type="GO" id="GO:0006543">
    <property type="term" value="P:L-glutamine catabolic process"/>
    <property type="evidence" value="ECO:0007669"/>
    <property type="project" value="UniProtKB-UniRule"/>
</dbReference>
<comment type="function">
    <text evidence="8 10">Catalyzes the hydrolysis of glutamine to glutamate and ammonia as part of the biosynthesis of pyridoxal 5'-phosphate. The resulting ammonia molecule is channeled to the active site of PdxS.</text>
</comment>
<keyword evidence="5 10" id="KW-0456">Lyase</keyword>
<dbReference type="HAMAP" id="MF_01615">
    <property type="entry name" value="PdxT"/>
    <property type="match status" value="1"/>
</dbReference>
<dbReference type="RefSeq" id="WP_170084584.1">
    <property type="nucleotide sequence ID" value="NZ_CP047972.1"/>
</dbReference>
<evidence type="ECO:0000256" key="5">
    <source>
        <dbReference type="ARBA" id="ARBA00023239"/>
    </source>
</evidence>
<dbReference type="Gene3D" id="3.40.50.880">
    <property type="match status" value="1"/>
</dbReference>
<dbReference type="PROSITE" id="PS51273">
    <property type="entry name" value="GATASE_TYPE_1"/>
    <property type="match status" value="1"/>
</dbReference>
<dbReference type="GO" id="GO:0042823">
    <property type="term" value="P:pyridoxal phosphate biosynthetic process"/>
    <property type="evidence" value="ECO:0007669"/>
    <property type="project" value="UniProtKB-UniRule"/>
</dbReference>
<sequence>MKIGVLGLQGDVHEHLERLRDVGVDPVIVKKPQDLAELRGLILPGGESTTIGKLMRKYELLEPIRAMGQNGIPLYGTCAGMILLAREIEGGEEPHLALMNIRVARNSFGRQKDSFETDLSIEGIAGPPFRAVFIRAPHVTSVGDDVEVMAAFNGRVVAVRQGTLLATSFHPELTDDPRVHEYFVEMCRKAELPVGGTDSQL</sequence>
<evidence type="ECO:0000256" key="1">
    <source>
        <dbReference type="ARBA" id="ARBA00008345"/>
    </source>
</evidence>
<evidence type="ECO:0000313" key="13">
    <source>
        <dbReference type="EMBL" id="CAB3389638.1"/>
    </source>
</evidence>
<dbReference type="GO" id="GO:0036381">
    <property type="term" value="F:pyridoxal 5'-phosphate synthase (glutamine hydrolysing) activity"/>
    <property type="evidence" value="ECO:0007669"/>
    <property type="project" value="UniProtKB-UniRule"/>
</dbReference>
<comment type="pathway">
    <text evidence="10">Cofactor biosynthesis; pyridoxal 5'-phosphate biosynthesis.</text>
</comment>
<dbReference type="InterPro" id="IPR002161">
    <property type="entry name" value="PdxT/SNO"/>
</dbReference>
<dbReference type="GO" id="GO:0005829">
    <property type="term" value="C:cytosol"/>
    <property type="evidence" value="ECO:0007669"/>
    <property type="project" value="TreeGrafter"/>
</dbReference>
<dbReference type="InterPro" id="IPR021196">
    <property type="entry name" value="PdxT/SNO_CS"/>
</dbReference>
<comment type="subunit">
    <text evidence="9 10">In the presence of PdxS, forms a dodecamer of heterodimers. Only shows activity in the heterodimer.</text>
</comment>
<reference evidence="13 14" key="1">
    <citation type="submission" date="2020-04" db="EMBL/GenBank/DDBJ databases">
        <authorList>
            <person name="Hogendoorn C."/>
        </authorList>
    </citation>
    <scope>NUCLEOTIDE SEQUENCE [LARGE SCALE GENOMIC DNA]</scope>
    <source>
        <strain evidence="13">COOX1</strain>
    </source>
</reference>
<feature type="binding site" evidence="10 12">
    <location>
        <position position="105"/>
    </location>
    <ligand>
        <name>L-glutamine</name>
        <dbReference type="ChEBI" id="CHEBI:58359"/>
    </ligand>
</feature>
<dbReference type="CDD" id="cd01749">
    <property type="entry name" value="GATase1_PB"/>
    <property type="match status" value="1"/>
</dbReference>
<dbReference type="PROSITE" id="PS51130">
    <property type="entry name" value="PDXT_SNO_2"/>
    <property type="match status" value="1"/>
</dbReference>
<dbReference type="FunFam" id="3.40.50.880:FF:000010">
    <property type="entry name" value="uncharacterized protein LOC100176842 isoform X2"/>
    <property type="match status" value="1"/>
</dbReference>